<organism evidence="1 2">
    <name type="scientific">Cesiribacter andamanensis AMV16</name>
    <dbReference type="NCBI Taxonomy" id="1279009"/>
    <lineage>
        <taxon>Bacteria</taxon>
        <taxon>Pseudomonadati</taxon>
        <taxon>Bacteroidota</taxon>
        <taxon>Cytophagia</taxon>
        <taxon>Cytophagales</taxon>
        <taxon>Cesiribacteraceae</taxon>
        <taxon>Cesiribacter</taxon>
    </lineage>
</organism>
<name>M7N2B9_9BACT</name>
<protein>
    <recommendedName>
        <fullName evidence="3">DUF1015 domain-containing protein</fullName>
    </recommendedName>
</protein>
<gene>
    <name evidence="1" type="ORF">ADICEAN_02078</name>
</gene>
<dbReference type="InterPro" id="IPR008323">
    <property type="entry name" value="UCP033563"/>
</dbReference>
<evidence type="ECO:0008006" key="3">
    <source>
        <dbReference type="Google" id="ProtNLM"/>
    </source>
</evidence>
<dbReference type="Proteomes" id="UP000011910">
    <property type="component" value="Unassembled WGS sequence"/>
</dbReference>
<evidence type="ECO:0000313" key="1">
    <source>
        <dbReference type="EMBL" id="EMR02803.1"/>
    </source>
</evidence>
<evidence type="ECO:0000313" key="2">
    <source>
        <dbReference type="Proteomes" id="UP000011910"/>
    </source>
</evidence>
<comment type="caution">
    <text evidence="1">The sequence shown here is derived from an EMBL/GenBank/DDBJ whole genome shotgun (WGS) entry which is preliminary data.</text>
</comment>
<accession>M7N2B9</accession>
<dbReference type="RefSeq" id="WP_009195471.1">
    <property type="nucleotide sequence ID" value="NZ_AODQ01000045.1"/>
</dbReference>
<dbReference type="PANTHER" id="PTHR36454:SF1">
    <property type="entry name" value="DUF1015 DOMAIN-CONTAINING PROTEIN"/>
    <property type="match status" value="1"/>
</dbReference>
<dbReference type="STRING" id="1279009.ADICEAN_02078"/>
<reference evidence="1 2" key="1">
    <citation type="journal article" date="2013" name="Genome Announc.">
        <title>Draft Genome Sequence of Cesiribacter andamanensis Strain AMV16T, Isolated from a Soil Sample from a Mud Volcano in the Andaman Islands, India.</title>
        <authorList>
            <person name="Shivaji S."/>
            <person name="Ara S."/>
            <person name="Begum Z."/>
            <person name="Srinivas T.N."/>
            <person name="Singh A."/>
            <person name="Kumar Pinnaka A."/>
        </authorList>
    </citation>
    <scope>NUCLEOTIDE SEQUENCE [LARGE SCALE GENOMIC DNA]</scope>
    <source>
        <strain evidence="1 2">AMV16</strain>
    </source>
</reference>
<dbReference type="PATRIC" id="fig|1279009.4.peg.2107"/>
<dbReference type="AlphaFoldDB" id="M7N2B9"/>
<dbReference type="PANTHER" id="PTHR36454">
    <property type="entry name" value="LMO2823 PROTEIN"/>
    <property type="match status" value="1"/>
</dbReference>
<dbReference type="eggNOG" id="COG4198">
    <property type="taxonomic scope" value="Bacteria"/>
</dbReference>
<sequence length="371" mass="43303">MAEIHPLRAWRYNPERFSSIDELTSPLFDVVTEKYRQELYRTPYNSIHLSVPAGGEGAAQRAAQLAEQWKREGILVQDPLPGIYVYYQYFTIQGSSREFVRKGFVCNIRAYDWDDKVLLRHENTIPKAVNDRLELLHETQLNVSPTHGLYTDPHFELEQYMDESMQLPLYESEDYQGVRDCLSVIHDAKIIRRFQEVLAQKQVILADGHHRYEGSLLYRQQRQQQNPEHSGLEGYNFHLMYFTNTESDDIRIQPTHRLISGIEGLTEEKLLQKLEPYFFIKPLDSPYDINTIILGKKWAFGLVLKDSTYKIRLKPEVLEQMKWPMPDEVKHLDLTVLHHFVIEKRWAYPAGSSAARSTSALSATLPPAWPR</sequence>
<dbReference type="EMBL" id="AODQ01000045">
    <property type="protein sequence ID" value="EMR02803.1"/>
    <property type="molecule type" value="Genomic_DNA"/>
</dbReference>
<proteinExistence type="predicted"/>
<dbReference type="Pfam" id="PF06245">
    <property type="entry name" value="DUF1015"/>
    <property type="match status" value="1"/>
</dbReference>
<keyword evidence="2" id="KW-1185">Reference proteome</keyword>